<dbReference type="OrthoDB" id="7876310at2"/>
<evidence type="ECO:0000313" key="4">
    <source>
        <dbReference type="EMBL" id="RFB05696.1"/>
    </source>
</evidence>
<feature type="region of interest" description="Disordered" evidence="3">
    <location>
        <begin position="371"/>
        <end position="459"/>
    </location>
</feature>
<evidence type="ECO:0000256" key="3">
    <source>
        <dbReference type="SAM" id="MobiDB-lite"/>
    </source>
</evidence>
<dbReference type="GO" id="GO:0008237">
    <property type="term" value="F:metallopeptidase activity"/>
    <property type="evidence" value="ECO:0007669"/>
    <property type="project" value="InterPro"/>
</dbReference>
<dbReference type="GO" id="GO:0005576">
    <property type="term" value="C:extracellular region"/>
    <property type="evidence" value="ECO:0007669"/>
    <property type="project" value="UniProtKB-SubCell"/>
</dbReference>
<dbReference type="PANTHER" id="PTHR38340">
    <property type="entry name" value="S-LAYER PROTEIN"/>
    <property type="match status" value="1"/>
</dbReference>
<dbReference type="InterPro" id="IPR050557">
    <property type="entry name" value="RTX_toxin/Mannuronan_C5-epim"/>
</dbReference>
<dbReference type="InParanoid" id="A0A371RJU9"/>
<dbReference type="AlphaFoldDB" id="A0A371RJU9"/>
<dbReference type="Gene3D" id="2.150.10.10">
    <property type="entry name" value="Serralysin-like metalloprotease, C-terminal"/>
    <property type="match status" value="3"/>
</dbReference>
<dbReference type="InterPro" id="IPR024079">
    <property type="entry name" value="MetalloPept_cat_dom_sf"/>
</dbReference>
<evidence type="ECO:0000256" key="2">
    <source>
        <dbReference type="ARBA" id="ARBA00022525"/>
    </source>
</evidence>
<dbReference type="GO" id="GO:0005509">
    <property type="term" value="F:calcium ion binding"/>
    <property type="evidence" value="ECO:0007669"/>
    <property type="project" value="InterPro"/>
</dbReference>
<feature type="compositionally biased region" description="Acidic residues" evidence="3">
    <location>
        <begin position="392"/>
        <end position="406"/>
    </location>
</feature>
<dbReference type="EMBL" id="QUQO01000001">
    <property type="protein sequence ID" value="RFB05696.1"/>
    <property type="molecule type" value="Genomic_DNA"/>
</dbReference>
<comment type="caution">
    <text evidence="4">The sequence shown here is derived from an EMBL/GenBank/DDBJ whole genome shotgun (WGS) entry which is preliminary data.</text>
</comment>
<dbReference type="RefSeq" id="WP_116392329.1">
    <property type="nucleotide sequence ID" value="NZ_QUQO01000001.1"/>
</dbReference>
<evidence type="ECO:0000256" key="1">
    <source>
        <dbReference type="ARBA" id="ARBA00004613"/>
    </source>
</evidence>
<protein>
    <submittedName>
        <fullName evidence="4">Calcium-binding protein</fullName>
    </submittedName>
</protein>
<dbReference type="InterPro" id="IPR018511">
    <property type="entry name" value="Hemolysin-typ_Ca-bd_CS"/>
</dbReference>
<gene>
    <name evidence="4" type="ORF">DX908_10720</name>
</gene>
<accession>A0A371RJU9</accession>
<dbReference type="PANTHER" id="PTHR38340:SF1">
    <property type="entry name" value="S-LAYER PROTEIN"/>
    <property type="match status" value="1"/>
</dbReference>
<proteinExistence type="predicted"/>
<feature type="region of interest" description="Disordered" evidence="3">
    <location>
        <begin position="471"/>
        <end position="551"/>
    </location>
</feature>
<dbReference type="Gene3D" id="3.40.390.10">
    <property type="entry name" value="Collagenase (Catalytic Domain)"/>
    <property type="match status" value="1"/>
</dbReference>
<organism evidence="4 5">
    <name type="scientific">Parvularcula marina</name>
    <dbReference type="NCBI Taxonomy" id="2292771"/>
    <lineage>
        <taxon>Bacteria</taxon>
        <taxon>Pseudomonadati</taxon>
        <taxon>Pseudomonadota</taxon>
        <taxon>Alphaproteobacteria</taxon>
        <taxon>Parvularculales</taxon>
        <taxon>Parvularculaceae</taxon>
        <taxon>Parvularcula</taxon>
    </lineage>
</organism>
<evidence type="ECO:0000313" key="5">
    <source>
        <dbReference type="Proteomes" id="UP000264589"/>
    </source>
</evidence>
<feature type="compositionally biased region" description="Acidic residues" evidence="3">
    <location>
        <begin position="429"/>
        <end position="442"/>
    </location>
</feature>
<dbReference type="PRINTS" id="PR00313">
    <property type="entry name" value="CABNDNGRPT"/>
</dbReference>
<name>A0A371RJU9_9PROT</name>
<dbReference type="SUPFAM" id="SSF51120">
    <property type="entry name" value="beta-Roll"/>
    <property type="match status" value="2"/>
</dbReference>
<reference evidence="4 5" key="1">
    <citation type="submission" date="2018-08" db="EMBL/GenBank/DDBJ databases">
        <title>Parvularcula sp. SM1705, isolated from surface water of the South Sea China.</title>
        <authorList>
            <person name="Sun L."/>
        </authorList>
    </citation>
    <scope>NUCLEOTIDE SEQUENCE [LARGE SCALE GENOMIC DNA]</scope>
    <source>
        <strain evidence="4 5">SM1705</strain>
    </source>
</reference>
<keyword evidence="2" id="KW-0964">Secreted</keyword>
<comment type="subcellular location">
    <subcellularLocation>
        <location evidence="1">Secreted</location>
    </subcellularLocation>
</comment>
<dbReference type="InterPro" id="IPR001343">
    <property type="entry name" value="Hemolysn_Ca-bd"/>
</dbReference>
<keyword evidence="5" id="KW-1185">Reference proteome</keyword>
<dbReference type="SUPFAM" id="SSF55486">
    <property type="entry name" value="Metalloproteases ('zincins'), catalytic domain"/>
    <property type="match status" value="1"/>
</dbReference>
<dbReference type="Proteomes" id="UP000264589">
    <property type="component" value="Unassembled WGS sequence"/>
</dbReference>
<dbReference type="Pfam" id="PF00353">
    <property type="entry name" value="HemolysinCabind"/>
    <property type="match status" value="4"/>
</dbReference>
<dbReference type="PROSITE" id="PS00330">
    <property type="entry name" value="HEMOLYSIN_CALCIUM"/>
    <property type="match status" value="2"/>
</dbReference>
<dbReference type="InterPro" id="IPR011049">
    <property type="entry name" value="Serralysin-like_metalloprot_C"/>
</dbReference>
<sequence length="654" mass="67468">MAGFTSWTIEDASNGFAAFRVPMAEEAPHDEGCACAACCAGHGEGDGHDHSFLKERSFFEDGQLSSLGTVSYEDSGVHSGWGQGLNFDSGLLKAIDFGVTVLDVTGTTSQATLDIFKTLTEIALNTWGQFLASVPGASIEVQVQVGGTTAVAAAGPATNIYDYYVDNDGSGTYNAGDTAVYIANTLYEMQTGIDSNGATPDLYVYVNPSFINSGQFFYDTTVSQNVPNNQFDFYSVLLHELGHGLGFFGFQEVSDNGLPVDTSDGFPAFFGNEYDLLVEYIDGIPHFVGENAMAVFGGPIPLEYDQGPGSDISHFIGTTTVVQNGINLAQALMNPFVIPGDRVSIGDLELAVLQDIGHTIIKPAGFAVNGPGDEGQAVIPDGTGDGEFIQGDGDDNDLMGGDGDDTLEGRNGDDTLSGGAGDDSLIGGNDDDSLLGGADDDTLIGNKGEDTLEGGDGDDTLFGGLDADTLEGDAGNDTLQGGADDDVLDGGNNADTVRGQAGNDTVRGGAGNDLVEGRGGNDLVEGGSGDDTVTGNAGADTVRGGTGNDRLNGGNGADLLIAEEGVDRLTGGSGADDFDVRDAERAIIVDLDFGEGDEIIFEDAIISSEAELLAYIDVNELVVTQTGNGGNNLTIEYGDGQELVLQGEGDLIMG</sequence>